<evidence type="ECO:0000313" key="3">
    <source>
        <dbReference type="Proteomes" id="UP000481872"/>
    </source>
</evidence>
<dbReference type="Proteomes" id="UP000481872">
    <property type="component" value="Unassembled WGS sequence"/>
</dbReference>
<reference evidence="2 3" key="1">
    <citation type="submission" date="2020-02" db="EMBL/GenBank/DDBJ databases">
        <title>Genome assembly of a novel Clostridium senegalense strain.</title>
        <authorList>
            <person name="Gupta T.B."/>
            <person name="Jauregui R."/>
            <person name="Maclean P."/>
            <person name="Nawarathana A."/>
            <person name="Brightwell G."/>
        </authorList>
    </citation>
    <scope>NUCLEOTIDE SEQUENCE [LARGE SCALE GENOMIC DNA]</scope>
    <source>
        <strain evidence="2 3">AGRFS4</strain>
    </source>
</reference>
<dbReference type="GO" id="GO:0006313">
    <property type="term" value="P:DNA transposition"/>
    <property type="evidence" value="ECO:0007669"/>
    <property type="project" value="InterPro"/>
</dbReference>
<name>A0A6M0H103_9CLOT</name>
<organism evidence="2 3">
    <name type="scientific">Clostridium senegalense</name>
    <dbReference type="NCBI Taxonomy" id="1465809"/>
    <lineage>
        <taxon>Bacteria</taxon>
        <taxon>Bacillati</taxon>
        <taxon>Bacillota</taxon>
        <taxon>Clostridia</taxon>
        <taxon>Eubacteriales</taxon>
        <taxon>Clostridiaceae</taxon>
        <taxon>Clostridium</taxon>
    </lineage>
</organism>
<evidence type="ECO:0000259" key="1">
    <source>
        <dbReference type="SMART" id="SM01321"/>
    </source>
</evidence>
<dbReference type="GO" id="GO:0004803">
    <property type="term" value="F:transposase activity"/>
    <property type="evidence" value="ECO:0007669"/>
    <property type="project" value="InterPro"/>
</dbReference>
<dbReference type="PANTHER" id="PTHR34322">
    <property type="entry name" value="TRANSPOSASE, Y1_TNP DOMAIN-CONTAINING"/>
    <property type="match status" value="1"/>
</dbReference>
<dbReference type="AlphaFoldDB" id="A0A6M0H103"/>
<dbReference type="InterPro" id="IPR036515">
    <property type="entry name" value="Transposase_17_sf"/>
</dbReference>
<dbReference type="PANTHER" id="PTHR34322:SF2">
    <property type="entry name" value="TRANSPOSASE IS200-LIKE DOMAIN-CONTAINING PROTEIN"/>
    <property type="match status" value="1"/>
</dbReference>
<comment type="caution">
    <text evidence="2">The sequence shown here is derived from an EMBL/GenBank/DDBJ whole genome shotgun (WGS) entry which is preliminary data.</text>
</comment>
<gene>
    <name evidence="2" type="ORF">G3M99_05260</name>
</gene>
<dbReference type="Pfam" id="PF01797">
    <property type="entry name" value="Y1_Tnp"/>
    <property type="match status" value="1"/>
</dbReference>
<dbReference type="Gene3D" id="3.30.70.1290">
    <property type="entry name" value="Transposase IS200-like"/>
    <property type="match status" value="1"/>
</dbReference>
<dbReference type="EMBL" id="JAAGPU010000006">
    <property type="protein sequence ID" value="NEU04279.1"/>
    <property type="molecule type" value="Genomic_DNA"/>
</dbReference>
<dbReference type="GO" id="GO:0043565">
    <property type="term" value="F:sequence-specific DNA binding"/>
    <property type="evidence" value="ECO:0007669"/>
    <property type="project" value="InterPro"/>
</dbReference>
<dbReference type="InterPro" id="IPR010921">
    <property type="entry name" value="Trp_repressor/repl_initiator"/>
</dbReference>
<protein>
    <recommendedName>
        <fullName evidence="1">Transposase IS200-like domain-containing protein</fullName>
    </recommendedName>
</protein>
<sequence>MARMARKKTENAIYHVRIIGCKSKPLFNNEYDKKMFMEKLSESIQKYKFKVYAYCLMDTHVHLIVDSYGTDISVIMKSVKERYSKYYNREHDSNGSLYKERFESTIIESDGYLVAASLYIHRNPKDIIGYRNTPETYKFSSIKAYAGGIDEFDIVDSEFILSILNRFKYFAVKDYVKLFNETMNIQNNKFKEVEIKLDMEFKNVEYVNNREILKRNFSVGKLAQFIVEEIGLEVEDLLIKNRSYNKEGRAIFALMATSLCGISSLKIGKVLGGITTSRVCTLTNYGIELIRYNSNYNNIFKKFIEKEQYVI</sequence>
<feature type="domain" description="Transposase IS200-like" evidence="1">
    <location>
        <begin position="9"/>
        <end position="123"/>
    </location>
</feature>
<dbReference type="SUPFAM" id="SSF48295">
    <property type="entry name" value="TrpR-like"/>
    <property type="match status" value="1"/>
</dbReference>
<dbReference type="SUPFAM" id="SSF143422">
    <property type="entry name" value="Transposase IS200-like"/>
    <property type="match status" value="1"/>
</dbReference>
<keyword evidence="3" id="KW-1185">Reference proteome</keyword>
<dbReference type="SMART" id="SM01321">
    <property type="entry name" value="Y1_Tnp"/>
    <property type="match status" value="1"/>
</dbReference>
<evidence type="ECO:0000313" key="2">
    <source>
        <dbReference type="EMBL" id="NEU04279.1"/>
    </source>
</evidence>
<accession>A0A6M0H103</accession>
<proteinExistence type="predicted"/>
<dbReference type="InterPro" id="IPR002686">
    <property type="entry name" value="Transposase_17"/>
</dbReference>